<comment type="similarity">
    <text evidence="1">Belongs to the ARG7 family.</text>
</comment>
<organism evidence="3 4">
    <name type="scientific">Sphagnum troendelagicum</name>
    <dbReference type="NCBI Taxonomy" id="128251"/>
    <lineage>
        <taxon>Eukaryota</taxon>
        <taxon>Viridiplantae</taxon>
        <taxon>Streptophyta</taxon>
        <taxon>Embryophyta</taxon>
        <taxon>Bryophyta</taxon>
        <taxon>Sphagnophytina</taxon>
        <taxon>Sphagnopsida</taxon>
        <taxon>Sphagnales</taxon>
        <taxon>Sphagnaceae</taxon>
        <taxon>Sphagnum</taxon>
    </lineage>
</organism>
<protein>
    <recommendedName>
        <fullName evidence="5">Small auxin up regulated protein</fullName>
    </recommendedName>
</protein>
<keyword evidence="4" id="KW-1185">Reference proteome</keyword>
<accession>A0ABP0TV56</accession>
<name>A0ABP0TV56_9BRYO</name>
<dbReference type="Proteomes" id="UP001497512">
    <property type="component" value="Chromosome 15"/>
</dbReference>
<gene>
    <name evidence="3" type="ORF">CSSPTR1EN2_LOCUS7833</name>
</gene>
<reference evidence="3" key="1">
    <citation type="submission" date="2024-02" db="EMBL/GenBank/DDBJ databases">
        <authorList>
            <consortium name="ELIXIR-Norway"/>
            <consortium name="Elixir Norway"/>
        </authorList>
    </citation>
    <scope>NUCLEOTIDE SEQUENCE</scope>
</reference>
<dbReference type="Pfam" id="PF02519">
    <property type="entry name" value="Auxin_inducible"/>
    <property type="match status" value="1"/>
</dbReference>
<feature type="compositionally biased region" description="Low complexity" evidence="2">
    <location>
        <begin position="53"/>
        <end position="64"/>
    </location>
</feature>
<evidence type="ECO:0000256" key="2">
    <source>
        <dbReference type="SAM" id="MobiDB-lite"/>
    </source>
</evidence>
<dbReference type="InterPro" id="IPR003676">
    <property type="entry name" value="SAUR_fam"/>
</dbReference>
<proteinExistence type="inferred from homology"/>
<dbReference type="EMBL" id="OZ019907">
    <property type="protein sequence ID" value="CAK9205408.1"/>
    <property type="molecule type" value="Genomic_DNA"/>
</dbReference>
<evidence type="ECO:0000256" key="1">
    <source>
        <dbReference type="ARBA" id="ARBA00006974"/>
    </source>
</evidence>
<feature type="compositionally biased region" description="Polar residues" evidence="2">
    <location>
        <begin position="24"/>
        <end position="40"/>
    </location>
</feature>
<evidence type="ECO:0000313" key="3">
    <source>
        <dbReference type="EMBL" id="CAK9205408.1"/>
    </source>
</evidence>
<feature type="region of interest" description="Disordered" evidence="2">
    <location>
        <begin position="1"/>
        <end position="81"/>
    </location>
</feature>
<evidence type="ECO:0000313" key="4">
    <source>
        <dbReference type="Proteomes" id="UP001497512"/>
    </source>
</evidence>
<evidence type="ECO:0008006" key="5">
    <source>
        <dbReference type="Google" id="ProtNLM"/>
    </source>
</evidence>
<dbReference type="PANTHER" id="PTHR31374">
    <property type="entry name" value="AUXIN-INDUCED PROTEIN-LIKE-RELATED"/>
    <property type="match status" value="1"/>
</dbReference>
<dbReference type="PANTHER" id="PTHR31374:SF32">
    <property type="entry name" value="SAUR FAMILY PROTEIN"/>
    <property type="match status" value="1"/>
</dbReference>
<sequence>MTSAKGSRVSEKMQRAVRKLQHRIANNSTSYQNLVSTDEMQSPAALTRRRSSLSRSGRSGSSSSELEESDEVDRPAEESPPYDVPRGFLAVYVGREKKRFVISANYLNHAIFRMLLEKSAEELGFEHKGGLPIACDASFFEHLLWLIESNDPALRNIEINDLCGFCAYNDAI</sequence>